<keyword evidence="1" id="KW-0175">Coiled coil</keyword>
<feature type="region of interest" description="Disordered" evidence="2">
    <location>
        <begin position="74"/>
        <end position="105"/>
    </location>
</feature>
<evidence type="ECO:0000256" key="1">
    <source>
        <dbReference type="SAM" id="Coils"/>
    </source>
</evidence>
<comment type="caution">
    <text evidence="3">The sequence shown here is derived from an EMBL/GenBank/DDBJ whole genome shotgun (WGS) entry which is preliminary data.</text>
</comment>
<evidence type="ECO:0000313" key="3">
    <source>
        <dbReference type="EMBL" id="KAF7376423.1"/>
    </source>
</evidence>
<feature type="region of interest" description="Disordered" evidence="2">
    <location>
        <begin position="1"/>
        <end position="47"/>
    </location>
</feature>
<sequence length="254" mass="28071">MHRLPPPAAEIPAPIRSGPAHQTQAKYAGLGHGLPSHMRASRKRLSSIPEEVEATINVSQHADLGLGHPSSVLRQTVQKHSSSSPQQNSAPALSPRAKTPFKSRLESTVHQLFSTRKFGKRTLFSIPEARSPDAVAEAENGSKGRTASWVEQQQRQLQQKQQRMSSASSTDTDTSPSPSSSRLQMSPIMLLAAQSIMEEDRKFRKKEGLEGVAPMSPTMRLASQMVELQEEERKLQKLQKKQAGMASKKFKFLF</sequence>
<proteinExistence type="predicted"/>
<dbReference type="AlphaFoldDB" id="A0A8H7DL74"/>
<dbReference type="Proteomes" id="UP000623467">
    <property type="component" value="Unassembled WGS sequence"/>
</dbReference>
<evidence type="ECO:0000313" key="4">
    <source>
        <dbReference type="Proteomes" id="UP000623467"/>
    </source>
</evidence>
<feature type="compositionally biased region" description="Low complexity" evidence="2">
    <location>
        <begin position="152"/>
        <end position="181"/>
    </location>
</feature>
<feature type="coiled-coil region" evidence="1">
    <location>
        <begin position="221"/>
        <end position="248"/>
    </location>
</feature>
<protein>
    <submittedName>
        <fullName evidence="3">Uncharacterized protein</fullName>
    </submittedName>
</protein>
<feature type="region of interest" description="Disordered" evidence="2">
    <location>
        <begin position="131"/>
        <end position="186"/>
    </location>
</feature>
<organism evidence="3 4">
    <name type="scientific">Mycena sanguinolenta</name>
    <dbReference type="NCBI Taxonomy" id="230812"/>
    <lineage>
        <taxon>Eukaryota</taxon>
        <taxon>Fungi</taxon>
        <taxon>Dikarya</taxon>
        <taxon>Basidiomycota</taxon>
        <taxon>Agaricomycotina</taxon>
        <taxon>Agaricomycetes</taxon>
        <taxon>Agaricomycetidae</taxon>
        <taxon>Agaricales</taxon>
        <taxon>Marasmiineae</taxon>
        <taxon>Mycenaceae</taxon>
        <taxon>Mycena</taxon>
    </lineage>
</organism>
<evidence type="ECO:0000256" key="2">
    <source>
        <dbReference type="SAM" id="MobiDB-lite"/>
    </source>
</evidence>
<gene>
    <name evidence="3" type="ORF">MSAN_00057800</name>
</gene>
<dbReference type="EMBL" id="JACAZH010000001">
    <property type="protein sequence ID" value="KAF7376423.1"/>
    <property type="molecule type" value="Genomic_DNA"/>
</dbReference>
<feature type="compositionally biased region" description="Low complexity" evidence="2">
    <location>
        <begin position="81"/>
        <end position="95"/>
    </location>
</feature>
<name>A0A8H7DL74_9AGAR</name>
<reference evidence="3" key="1">
    <citation type="submission" date="2020-05" db="EMBL/GenBank/DDBJ databases">
        <title>Mycena genomes resolve the evolution of fungal bioluminescence.</title>
        <authorList>
            <person name="Tsai I.J."/>
        </authorList>
    </citation>
    <scope>NUCLEOTIDE SEQUENCE</scope>
    <source>
        <strain evidence="3">160909Yilan</strain>
    </source>
</reference>
<dbReference type="OrthoDB" id="3062635at2759"/>
<keyword evidence="4" id="KW-1185">Reference proteome</keyword>
<accession>A0A8H7DL74</accession>